<dbReference type="Proteomes" id="UP001642409">
    <property type="component" value="Unassembled WGS sequence"/>
</dbReference>
<gene>
    <name evidence="1" type="ORF">HINF_LOCUS41697</name>
    <name evidence="2" type="ORF">HINF_LOCUS75905</name>
</gene>
<dbReference type="EMBL" id="CATOUU010000844">
    <property type="protein sequence ID" value="CAI9954052.1"/>
    <property type="molecule type" value="Genomic_DNA"/>
</dbReference>
<dbReference type="AlphaFoldDB" id="A0AA86QD55"/>
<reference evidence="1" key="1">
    <citation type="submission" date="2023-06" db="EMBL/GenBank/DDBJ databases">
        <authorList>
            <person name="Kurt Z."/>
        </authorList>
    </citation>
    <scope>NUCLEOTIDE SEQUENCE</scope>
</reference>
<keyword evidence="3" id="KW-1185">Reference proteome</keyword>
<dbReference type="EMBL" id="CAXDID020000688">
    <property type="protein sequence ID" value="CAL6110410.1"/>
    <property type="molecule type" value="Genomic_DNA"/>
</dbReference>
<protein>
    <submittedName>
        <fullName evidence="2">Hypothetical_protein</fullName>
    </submittedName>
</protein>
<evidence type="ECO:0000313" key="3">
    <source>
        <dbReference type="Proteomes" id="UP001642409"/>
    </source>
</evidence>
<evidence type="ECO:0000313" key="1">
    <source>
        <dbReference type="EMBL" id="CAI9954052.1"/>
    </source>
</evidence>
<comment type="caution">
    <text evidence="1">The sequence shown here is derived from an EMBL/GenBank/DDBJ whole genome shotgun (WGS) entry which is preliminary data.</text>
</comment>
<evidence type="ECO:0000313" key="2">
    <source>
        <dbReference type="EMBL" id="CAL6110410.1"/>
    </source>
</evidence>
<proteinExistence type="predicted"/>
<organism evidence="1">
    <name type="scientific">Hexamita inflata</name>
    <dbReference type="NCBI Taxonomy" id="28002"/>
    <lineage>
        <taxon>Eukaryota</taxon>
        <taxon>Metamonada</taxon>
        <taxon>Diplomonadida</taxon>
        <taxon>Hexamitidae</taxon>
        <taxon>Hexamitinae</taxon>
        <taxon>Hexamita</taxon>
    </lineage>
</organism>
<sequence>MVVCVVFGDRIATRRRCDCSIKPVCIIQFKRVSNHSFLNRVVIHQLQKCIQADGCRGMHVVDTGSLQLSFKELMYSHRCVGINGISVFTKSTKVWKTSKCVISCRRQRISKYFSNAKCTLNIHGTTCVKEENHHAKTEDAAKSQQQSVCHTKYIWPIEMSPERVTVGFNKFHFAYIFEINRTAKQRREAAPQIYFRGAIISNVQENNYFTIYTLAQSVQFSESNIQLVQTNL</sequence>
<reference evidence="2 3" key="2">
    <citation type="submission" date="2024-07" db="EMBL/GenBank/DDBJ databases">
        <authorList>
            <person name="Akdeniz Z."/>
        </authorList>
    </citation>
    <scope>NUCLEOTIDE SEQUENCE [LARGE SCALE GENOMIC DNA]</scope>
</reference>
<accession>A0AA86QD55</accession>
<name>A0AA86QD55_9EUKA</name>